<evidence type="ECO:0000313" key="11">
    <source>
        <dbReference type="Proteomes" id="UP000002009"/>
    </source>
</evidence>
<dbReference type="SUPFAM" id="SSF55711">
    <property type="entry name" value="Subdomain of clathrin and coatomer appendage domain"/>
    <property type="match status" value="1"/>
</dbReference>
<evidence type="ECO:0000259" key="9">
    <source>
        <dbReference type="SMART" id="SM00809"/>
    </source>
</evidence>
<dbReference type="KEGG" id="mis:MICPUN_104856"/>
<dbReference type="FunCoup" id="C1E889">
    <property type="interactions" value="1936"/>
</dbReference>
<keyword evidence="3 7" id="KW-0254">Endocytosis</keyword>
<evidence type="ECO:0000256" key="2">
    <source>
        <dbReference type="ARBA" id="ARBA00022448"/>
    </source>
</evidence>
<dbReference type="PANTHER" id="PTHR22780">
    <property type="entry name" value="ADAPTIN, ALPHA/GAMMA/EPSILON"/>
    <property type="match status" value="1"/>
</dbReference>
<dbReference type="InterPro" id="IPR017104">
    <property type="entry name" value="AP2_complex_asu"/>
</dbReference>
<dbReference type="GeneID" id="8244139"/>
<dbReference type="InterPro" id="IPR011989">
    <property type="entry name" value="ARM-like"/>
</dbReference>
<dbReference type="SUPFAM" id="SSF49348">
    <property type="entry name" value="Clathrin adaptor appendage domain"/>
    <property type="match status" value="1"/>
</dbReference>
<evidence type="ECO:0000313" key="10">
    <source>
        <dbReference type="EMBL" id="ACO64109.1"/>
    </source>
</evidence>
<feature type="binding site" evidence="8">
    <location>
        <position position="61"/>
    </location>
    <ligand>
        <name>a 1,2-diacyl-sn-glycero-3-phospho-(1D-myo-inositol-3,4,5-trisphosphate)</name>
        <dbReference type="ChEBI" id="CHEBI:57836"/>
    </ligand>
</feature>
<keyword evidence="11" id="KW-1185">Reference proteome</keyword>
<dbReference type="InterPro" id="IPR012295">
    <property type="entry name" value="TBP_dom_sf"/>
</dbReference>
<proteinExistence type="inferred from homology"/>
<dbReference type="Pfam" id="PF01602">
    <property type="entry name" value="Adaptin_N"/>
    <property type="match status" value="1"/>
</dbReference>
<dbReference type="STRING" id="296587.C1E889"/>
<dbReference type="EMBL" id="CP001327">
    <property type="protein sequence ID" value="ACO64109.1"/>
    <property type="molecule type" value="Genomic_DNA"/>
</dbReference>
<name>C1E889_MICCC</name>
<dbReference type="GO" id="GO:0072583">
    <property type="term" value="P:clathrin-dependent endocytosis"/>
    <property type="evidence" value="ECO:0007669"/>
    <property type="project" value="InterPro"/>
</dbReference>
<dbReference type="OrthoDB" id="413467at2759"/>
<dbReference type="AlphaFoldDB" id="C1E889"/>
<keyword evidence="6 7" id="KW-0168">Coated pit</keyword>
<comment type="subcellular location">
    <subcellularLocation>
        <location evidence="1">Membrane</location>
        <location evidence="1">Coated pit</location>
        <topology evidence="1">Peripheral membrane protein</topology>
        <orientation evidence="1">Cytoplasmic side</orientation>
    </subcellularLocation>
</comment>
<dbReference type="Gene3D" id="2.60.40.1230">
    <property type="match status" value="1"/>
</dbReference>
<sequence>MASFSSLSTGLSTGGILGMRGLNVFIQDIRNAPSKEHEQKRVDKELANIRKKFRNTDLSSYDKKKYVLKLLYMYMLGYDIEFGHTMVVSLINATKFEEKQVGYTATAVLLNESHEFLRMVINSVREDIIGKFEHNQCLALALVANVGGREFSDSIAPDVQRILCSPTCLPVVRKKAALCLLRLYRKNKEILVAETWAAKMVKLLDNEDDLGILLGVISLLIGIVSHDYRGYEGCIPSVCAVMQRLARARSVPQDYLYYGIPSPWLQVKCMRVLQYFPTPSDPDYVRSETEVIHHVLTNTGSVKNVNKNNALHAVLFEAVNLVTNLDLPDQKSLLAESVAALGRFLDVNEPNIVYLGMSGLTRVCAPDTIKAVQSFKSKVVDKLNDADISIRKRALDLLYEMCDETVAKDIVDSLLRYLITADFAIREELALKTAVLAEKYSAGNARWYLDVALKLVEKAGDFISDDVWHRVVHVVTDAPELHVHAARVALEKLRLNSYEEKFVRLAAYFLGEFGHKLGASEPPFAYAKLLFEHFKTSSPTTQQIILTALAKISMHPGADDDLRGRLGMLFRQHASNKEVELQQRAVEYYVMTNVGNNSQKLRSVMDPMPEWNTGSRQSKLERHLATQNAEAADAVRVNKARGGGAIAPIAPPPEDVEPGTPIPTMGIADLLGGAPVPRVNGNGPAAAAAGGEANGAAASPAAARWGQVRAAVVDPMSDLLSGLGVHPGQPAAAAPSAAPAAVVDPLAASVAGMGLSTAHAAPQSNPVPTINVADCLKKLYAADNGLLYEDPNVQIGVKSQWQGNQGRVMFYVGNKSPGTLTDVALELTGNVQGLHARLAALPAQLEPKKQQQVLLELAAAGGYRAAPGLSLRYSVPGQAPVQVPLKLPYGPHRFMQPWRPANPQEFFAKWQEASARHSEAKVVTVAPAMAQGGLAAIQAALSSVRMTPLPGIDPNRKNLTAGSFARYGGANGAETFALARVESDANNPAVFRVTAASVDAATAGGVLEAILSQIVP</sequence>
<evidence type="ECO:0000256" key="4">
    <source>
        <dbReference type="ARBA" id="ARBA00022927"/>
    </source>
</evidence>
<dbReference type="Gene3D" id="3.30.310.10">
    <property type="entry name" value="TATA-Binding Protein"/>
    <property type="match status" value="1"/>
</dbReference>
<feature type="binding site" evidence="8">
    <location>
        <begin position="20"/>
        <end position="21"/>
    </location>
    <ligand>
        <name>a 1,2-diacyl-sn-glycero-3-phospho-(1D-myo-inositol-3,4,5-trisphosphate)</name>
        <dbReference type="ChEBI" id="CHEBI:57836"/>
    </ligand>
</feature>
<keyword evidence="5 7" id="KW-0472">Membrane</keyword>
<evidence type="ECO:0000256" key="3">
    <source>
        <dbReference type="ARBA" id="ARBA00022583"/>
    </source>
</evidence>
<evidence type="ECO:0000256" key="7">
    <source>
        <dbReference type="PIRNR" id="PIRNR037091"/>
    </source>
</evidence>
<dbReference type="InterPro" id="IPR016024">
    <property type="entry name" value="ARM-type_fold"/>
</dbReference>
<dbReference type="PIRSF" id="PIRSF037091">
    <property type="entry name" value="AP2_complex_alpha"/>
    <property type="match status" value="1"/>
</dbReference>
<dbReference type="InterPro" id="IPR008152">
    <property type="entry name" value="Clathrin_a/b/g-adaptin_app_Ig"/>
</dbReference>
<reference evidence="10 11" key="1">
    <citation type="journal article" date="2009" name="Science">
        <title>Green evolution and dynamic adaptations revealed by genomes of the marine picoeukaryotes Micromonas.</title>
        <authorList>
            <person name="Worden A.Z."/>
            <person name="Lee J.H."/>
            <person name="Mock T."/>
            <person name="Rouze P."/>
            <person name="Simmons M.P."/>
            <person name="Aerts A.L."/>
            <person name="Allen A.E."/>
            <person name="Cuvelier M.L."/>
            <person name="Derelle E."/>
            <person name="Everett M.V."/>
            <person name="Foulon E."/>
            <person name="Grimwood J."/>
            <person name="Gundlach H."/>
            <person name="Henrissat B."/>
            <person name="Napoli C."/>
            <person name="McDonald S.M."/>
            <person name="Parker M.S."/>
            <person name="Rombauts S."/>
            <person name="Salamov A."/>
            <person name="Von Dassow P."/>
            <person name="Badger J.H."/>
            <person name="Coutinho P.M."/>
            <person name="Demir E."/>
            <person name="Dubchak I."/>
            <person name="Gentemann C."/>
            <person name="Eikrem W."/>
            <person name="Gready J.E."/>
            <person name="John U."/>
            <person name="Lanier W."/>
            <person name="Lindquist E.A."/>
            <person name="Lucas S."/>
            <person name="Mayer K.F."/>
            <person name="Moreau H."/>
            <person name="Not F."/>
            <person name="Otillar R."/>
            <person name="Panaud O."/>
            <person name="Pangilinan J."/>
            <person name="Paulsen I."/>
            <person name="Piegu B."/>
            <person name="Poliakov A."/>
            <person name="Robbens S."/>
            <person name="Schmutz J."/>
            <person name="Toulza E."/>
            <person name="Wyss T."/>
            <person name="Zelensky A."/>
            <person name="Zhou K."/>
            <person name="Armbrust E.V."/>
            <person name="Bhattacharya D."/>
            <person name="Goodenough U.W."/>
            <person name="Van de Peer Y."/>
            <person name="Grigoriev I.V."/>
        </authorList>
    </citation>
    <scope>NUCLEOTIDE SEQUENCE [LARGE SCALE GENOMIC DNA]</scope>
    <source>
        <strain evidence="11">RCC299 / NOUM17</strain>
    </source>
</reference>
<comment type="subunit">
    <text evidence="7">Adaptor protein complex 2 (AP-2) is a heterotetramer composed of two large adaptins (alpha-type and beta-type subunits), a medium adaptin (mu-type subunit) and a small adaptin (sigma-type subunit).</text>
</comment>
<feature type="binding site" evidence="8">
    <location>
        <position position="52"/>
    </location>
    <ligand>
        <name>a 1,2-diacyl-sn-glycero-3-phospho-(1D-myo-inositol-3,4,5-trisphosphate)</name>
        <dbReference type="ChEBI" id="CHEBI:57836"/>
    </ligand>
</feature>
<comment type="function">
    <text evidence="7">Subunit of the adaptor protein complex 2 (AP-2). Adaptor protein complexes function in protein transport via transport vesicles in different membrane traffic pathways. Adaptor protein complexes are vesicle coat components and appear to be involved in cargo selection and vesicle formation. AP-2 is involved in clathrin-dependent endocytosis in which cargo proteins are incorporated into vesicles surrounded by clathrin (clathrin-coated vesicles, CCVs) which are destined for fusion with the early endosome.</text>
</comment>
<organism evidence="10 11">
    <name type="scientific">Micromonas commoda (strain RCC299 / NOUM17 / CCMP2709)</name>
    <name type="common">Picoplanktonic green alga</name>
    <dbReference type="NCBI Taxonomy" id="296587"/>
    <lineage>
        <taxon>Eukaryota</taxon>
        <taxon>Viridiplantae</taxon>
        <taxon>Chlorophyta</taxon>
        <taxon>Mamiellophyceae</taxon>
        <taxon>Mamiellales</taxon>
        <taxon>Mamiellaceae</taxon>
        <taxon>Micromonas</taxon>
    </lineage>
</organism>
<feature type="domain" description="Clathrin adaptor alpha/beta/gamma-adaptin appendage Ig-like subdomain" evidence="9">
    <location>
        <begin position="777"/>
        <end position="888"/>
    </location>
</feature>
<evidence type="ECO:0000256" key="6">
    <source>
        <dbReference type="ARBA" id="ARBA00023176"/>
    </source>
</evidence>
<evidence type="ECO:0000256" key="5">
    <source>
        <dbReference type="ARBA" id="ARBA00023136"/>
    </source>
</evidence>
<dbReference type="InterPro" id="IPR002553">
    <property type="entry name" value="Clathrin/coatomer_adapt-like_N"/>
</dbReference>
<feature type="binding site" evidence="8">
    <location>
        <begin position="65"/>
        <end position="69"/>
    </location>
    <ligand>
        <name>a 1,2-diacyl-sn-glycero-3-phospho-(1D-myo-inositol-3,4,5-trisphosphate)</name>
        <dbReference type="ChEBI" id="CHEBI:57836"/>
    </ligand>
</feature>
<dbReference type="InParanoid" id="C1E889"/>
<dbReference type="GO" id="GO:0030122">
    <property type="term" value="C:AP-2 adaptor complex"/>
    <property type="evidence" value="ECO:0007669"/>
    <property type="project" value="InterPro"/>
</dbReference>
<dbReference type="SMART" id="SM00809">
    <property type="entry name" value="Alpha_adaptinC2"/>
    <property type="match status" value="1"/>
</dbReference>
<dbReference type="InterPro" id="IPR013041">
    <property type="entry name" value="Clathrin_app_Ig-like_sf"/>
</dbReference>
<dbReference type="SUPFAM" id="SSF48371">
    <property type="entry name" value="ARM repeat"/>
    <property type="match status" value="1"/>
</dbReference>
<protein>
    <recommendedName>
        <fullName evidence="7">AP-2 complex subunit alpha</fullName>
    </recommendedName>
</protein>
<dbReference type="InterPro" id="IPR050840">
    <property type="entry name" value="Adaptor_Complx_Large_Subunit"/>
</dbReference>
<keyword evidence="2 7" id="KW-0813">Transport</keyword>
<dbReference type="eggNOG" id="KOG1077">
    <property type="taxonomic scope" value="Eukaryota"/>
</dbReference>
<dbReference type="Pfam" id="PF02883">
    <property type="entry name" value="Alpha_adaptinC2"/>
    <property type="match status" value="1"/>
</dbReference>
<dbReference type="OMA" id="ILYEDQY"/>
<dbReference type="GO" id="GO:0035615">
    <property type="term" value="F:clathrin adaptor activity"/>
    <property type="evidence" value="ECO:0007669"/>
    <property type="project" value="InterPro"/>
</dbReference>
<evidence type="ECO:0000256" key="8">
    <source>
        <dbReference type="PIRSR" id="PIRSR037091-1"/>
    </source>
</evidence>
<accession>C1E889</accession>
<dbReference type="InterPro" id="IPR009028">
    <property type="entry name" value="Coatomer/calthrin_app_sub_C"/>
</dbReference>
<dbReference type="GO" id="GO:0006886">
    <property type="term" value="P:intracellular protein transport"/>
    <property type="evidence" value="ECO:0007669"/>
    <property type="project" value="UniProtKB-UniRule"/>
</dbReference>
<dbReference type="Proteomes" id="UP000002009">
    <property type="component" value="Chromosome 6"/>
</dbReference>
<gene>
    <name evidence="10" type="ORF">MICPUN_104856</name>
</gene>
<comment type="similarity">
    <text evidence="7">Belongs to the adaptor complexes large subunit family.</text>
</comment>
<dbReference type="Gene3D" id="1.25.10.10">
    <property type="entry name" value="Leucine-rich Repeat Variant"/>
    <property type="match status" value="1"/>
</dbReference>
<keyword evidence="4 7" id="KW-0653">Protein transport</keyword>
<evidence type="ECO:0000256" key="1">
    <source>
        <dbReference type="ARBA" id="ARBA00004277"/>
    </source>
</evidence>
<dbReference type="RefSeq" id="XP_002502851.1">
    <property type="nucleotide sequence ID" value="XM_002502805.1"/>
</dbReference>